<dbReference type="Proteomes" id="UP000218811">
    <property type="component" value="Unassembled WGS sequence"/>
</dbReference>
<feature type="region of interest" description="Disordered" evidence="1">
    <location>
        <begin position="282"/>
        <end position="363"/>
    </location>
</feature>
<accession>A0A2H3JAX8</accession>
<keyword evidence="4" id="KW-1185">Reference proteome</keyword>
<evidence type="ECO:0000313" key="3">
    <source>
        <dbReference type="EMBL" id="PCH36963.1"/>
    </source>
</evidence>
<keyword evidence="2" id="KW-1133">Transmembrane helix</keyword>
<evidence type="ECO:0000256" key="1">
    <source>
        <dbReference type="SAM" id="MobiDB-lite"/>
    </source>
</evidence>
<feature type="region of interest" description="Disordered" evidence="1">
    <location>
        <begin position="101"/>
        <end position="120"/>
    </location>
</feature>
<feature type="compositionally biased region" description="Low complexity" evidence="1">
    <location>
        <begin position="929"/>
        <end position="949"/>
    </location>
</feature>
<evidence type="ECO:0000256" key="2">
    <source>
        <dbReference type="SAM" id="Phobius"/>
    </source>
</evidence>
<sequence length="1146" mass="121266">MASLLLTAVRFDDQLGGGVEDTIPTSNQLSQLSTTTLYDCCRPGRPVARMLRATTAWLHSRRLEDAFVSRWVAALAVAALNRDYCTGPLSVPSEHTLHTRCLGSPDAAQPEERADDSARYSSGMRFPRVLLTHQLGLLSPGTPEMPSAGGKHHVPQMLENRRRHGAAALSTTAHPDLAEQTGSAGALPATSDFSASSALSSALSANATASSLPTTSNVTASSLLTTANATASSLPTAASLAYLSASHASSLALSASIRALSRAITDHSISLSVAPIADIATSTSTSTSSSTSTFTSTTKPPAATTTSASSSSLTRSSSLKTTTTSASRHSESSISSHTAKMLSSTTRHSATSATSSPLSLHKADESHTPTSLILTAVPPLVVSTTLHIVTVLSTVASSETSRSSSTLFSDFTAGTSTSGSSTTLTNPGASSSVTSHSILYHSPSETPLSQIAQTDAADKKGLIAASVLACLLFLVLLSILVLWLRRKRKQRAFTRRITVTPLSRPTTPLSLTPAPHRRSPTGDLFSARPLAEGAPRLTLTNKYPSRGSNRNESPLWLLSLSMNDGFSTDQLDLPVSSARATSPPSPVSTLNPFMDEPQPPLPVVPIVRDELYVRDGPYARPDSMSESVASQPAGPLRPPSAPPRVRDSYKRRQAVDGGVRIAGGPLMNIAEGTLRSSSESTLPPEYGVYHGSLCAFTDTSTGLMVSGDFSASVAMTVLCGPDRQSPAGEPPATEAIVKKAMEEAEYADISIAGDYTHDGRYLRQHDAYRVLHLRQRDSFSIISTVHSEGVTESDYIPSTVLADGPTQTLGPTSSRGEGVADVSSATTHTSSSFDENNLISMHYRPSTSAFSVWLPFPVPSVTTAPYLGYPFPTIQSTEIASSLATPTNSPSAPPATTSIFTTLASILPPYTPSISPTIQGSLRSSYGPSTSSAQLSYPPSSSTTQGSSSAIEPGANTSLSLPETSALGPASSATTSIIHSMRSWVIGVIILSIVLFLLLPFAFYFWWRRHRRSRAISFGDEGFSKPMQAIADNRPGISPHLQQFSQASNMYPHNKEGWDIHDAPLPAYTPQSSTQTAPILARDDQLWTPTNPYETGGLITQPMALPIASRYSQQLIFSSRDLRASRDSLNSVDKRGKAPILPELDF</sequence>
<feature type="compositionally biased region" description="Polar residues" evidence="1">
    <location>
        <begin position="805"/>
        <end position="815"/>
    </location>
</feature>
<evidence type="ECO:0000313" key="4">
    <source>
        <dbReference type="Proteomes" id="UP000218811"/>
    </source>
</evidence>
<feature type="compositionally biased region" description="Polar residues" evidence="1">
    <location>
        <begin position="578"/>
        <end position="591"/>
    </location>
</feature>
<gene>
    <name evidence="3" type="ORF">WOLCODRAFT_146490</name>
</gene>
<protein>
    <submittedName>
        <fullName evidence="3">Uncharacterized protein</fullName>
    </submittedName>
</protein>
<feature type="transmembrane region" description="Helical" evidence="2">
    <location>
        <begin position="462"/>
        <end position="484"/>
    </location>
</feature>
<feature type="region of interest" description="Disordered" evidence="1">
    <location>
        <begin position="798"/>
        <end position="831"/>
    </location>
</feature>
<feature type="region of interest" description="Disordered" evidence="1">
    <location>
        <begin position="919"/>
        <end position="955"/>
    </location>
</feature>
<keyword evidence="2" id="KW-0812">Transmembrane</keyword>
<organism evidence="3 4">
    <name type="scientific">Wolfiporia cocos (strain MD-104)</name>
    <name type="common">Brown rot fungus</name>
    <dbReference type="NCBI Taxonomy" id="742152"/>
    <lineage>
        <taxon>Eukaryota</taxon>
        <taxon>Fungi</taxon>
        <taxon>Dikarya</taxon>
        <taxon>Basidiomycota</taxon>
        <taxon>Agaricomycotina</taxon>
        <taxon>Agaricomycetes</taxon>
        <taxon>Polyporales</taxon>
        <taxon>Phaeolaceae</taxon>
        <taxon>Wolfiporia</taxon>
    </lineage>
</organism>
<name>A0A2H3JAX8_WOLCO</name>
<keyword evidence="2" id="KW-0472">Membrane</keyword>
<dbReference type="AlphaFoldDB" id="A0A2H3JAX8"/>
<proteinExistence type="predicted"/>
<reference evidence="3 4" key="1">
    <citation type="journal article" date="2012" name="Science">
        <title>The Paleozoic origin of enzymatic lignin decomposition reconstructed from 31 fungal genomes.</title>
        <authorList>
            <person name="Floudas D."/>
            <person name="Binder M."/>
            <person name="Riley R."/>
            <person name="Barry K."/>
            <person name="Blanchette R.A."/>
            <person name="Henrissat B."/>
            <person name="Martinez A.T."/>
            <person name="Otillar R."/>
            <person name="Spatafora J.W."/>
            <person name="Yadav J.S."/>
            <person name="Aerts A."/>
            <person name="Benoit I."/>
            <person name="Boyd A."/>
            <person name="Carlson A."/>
            <person name="Copeland A."/>
            <person name="Coutinho P.M."/>
            <person name="de Vries R.P."/>
            <person name="Ferreira P."/>
            <person name="Findley K."/>
            <person name="Foster B."/>
            <person name="Gaskell J."/>
            <person name="Glotzer D."/>
            <person name="Gorecki P."/>
            <person name="Heitman J."/>
            <person name="Hesse C."/>
            <person name="Hori C."/>
            <person name="Igarashi K."/>
            <person name="Jurgens J.A."/>
            <person name="Kallen N."/>
            <person name="Kersten P."/>
            <person name="Kohler A."/>
            <person name="Kuees U."/>
            <person name="Kumar T.K.A."/>
            <person name="Kuo A."/>
            <person name="LaButti K."/>
            <person name="Larrondo L.F."/>
            <person name="Lindquist E."/>
            <person name="Ling A."/>
            <person name="Lombard V."/>
            <person name="Lucas S."/>
            <person name="Lundell T."/>
            <person name="Martin R."/>
            <person name="McLaughlin D.J."/>
            <person name="Morgenstern I."/>
            <person name="Morin E."/>
            <person name="Murat C."/>
            <person name="Nagy L.G."/>
            <person name="Nolan M."/>
            <person name="Ohm R.A."/>
            <person name="Patyshakuliyeva A."/>
            <person name="Rokas A."/>
            <person name="Ruiz-Duenas F.J."/>
            <person name="Sabat G."/>
            <person name="Salamov A."/>
            <person name="Samejima M."/>
            <person name="Schmutz J."/>
            <person name="Slot J.C."/>
            <person name="St John F."/>
            <person name="Stenlid J."/>
            <person name="Sun H."/>
            <person name="Sun S."/>
            <person name="Syed K."/>
            <person name="Tsang A."/>
            <person name="Wiebenga A."/>
            <person name="Young D."/>
            <person name="Pisabarro A."/>
            <person name="Eastwood D.C."/>
            <person name="Martin F."/>
            <person name="Cullen D."/>
            <person name="Grigoriev I.V."/>
            <person name="Hibbett D.S."/>
        </authorList>
    </citation>
    <scope>NUCLEOTIDE SEQUENCE [LARGE SCALE GENOMIC DNA]</scope>
    <source>
        <strain evidence="3 4">MD-104</strain>
    </source>
</reference>
<feature type="transmembrane region" description="Helical" evidence="2">
    <location>
        <begin position="984"/>
        <end position="1007"/>
    </location>
</feature>
<feature type="compositionally biased region" description="Low complexity" evidence="1">
    <location>
        <begin position="282"/>
        <end position="360"/>
    </location>
</feature>
<feature type="region of interest" description="Disordered" evidence="1">
    <location>
        <begin position="504"/>
        <end position="527"/>
    </location>
</feature>
<dbReference type="EMBL" id="KB467898">
    <property type="protein sequence ID" value="PCH36963.1"/>
    <property type="molecule type" value="Genomic_DNA"/>
</dbReference>
<feature type="region of interest" description="Disordered" evidence="1">
    <location>
        <begin position="575"/>
        <end position="596"/>
    </location>
</feature>
<feature type="compositionally biased region" description="Polar residues" evidence="1">
    <location>
        <begin position="919"/>
        <end position="928"/>
    </location>
</feature>
<feature type="region of interest" description="Disordered" evidence="1">
    <location>
        <begin position="617"/>
        <end position="651"/>
    </location>
</feature>